<accession>A0A849K3C8</accession>
<sequence>MAPPHSADPAGEVFTTIVAEHVRRIEQRLPPALADEDDAVHRLRTAVRRLRTVLAVYRPVFDRNEVKQLRRRLAELGDVLGEARDLEVRRADVESVGAAASVSRDARARLVAELDREHAAAHARFVDYAGGLQMRATTAELIRWVREPPRGKAADRRAGKVARQRLRKAVDRVGRAAADLDLQALAEVTVEDLDDRAALDDLLARAHRLRKAGRRLSQGARAVTRTPTKVLGSSAKELGAAGKAVQSSLGDHRDALLLALLARDHAAEAAAHGEDPAPYDRLARAATRRAADALADLPDAVDQLTSKAP</sequence>
<dbReference type="Gene3D" id="1.40.20.10">
    <property type="entry name" value="CHAD domain"/>
    <property type="match status" value="1"/>
</dbReference>
<proteinExistence type="predicted"/>
<dbReference type="Pfam" id="PF05235">
    <property type="entry name" value="CHAD"/>
    <property type="match status" value="1"/>
</dbReference>
<gene>
    <name evidence="2" type="ORF">HLI28_09575</name>
</gene>
<dbReference type="PROSITE" id="PS51708">
    <property type="entry name" value="CHAD"/>
    <property type="match status" value="1"/>
</dbReference>
<dbReference type="PANTHER" id="PTHR39339:SF1">
    <property type="entry name" value="CHAD DOMAIN-CONTAINING PROTEIN"/>
    <property type="match status" value="1"/>
</dbReference>
<dbReference type="EMBL" id="JABFAJ010000018">
    <property type="protein sequence ID" value="NNU27788.1"/>
    <property type="molecule type" value="Genomic_DNA"/>
</dbReference>
<feature type="domain" description="CHAD" evidence="1">
    <location>
        <begin position="7"/>
        <end position="306"/>
    </location>
</feature>
<name>A0A849K3C8_9MICO</name>
<dbReference type="InterPro" id="IPR007899">
    <property type="entry name" value="CHAD_dom"/>
</dbReference>
<organism evidence="2 3">
    <name type="scientific">Isoptericola sediminis</name>
    <dbReference type="NCBI Taxonomy" id="2733572"/>
    <lineage>
        <taxon>Bacteria</taxon>
        <taxon>Bacillati</taxon>
        <taxon>Actinomycetota</taxon>
        <taxon>Actinomycetes</taxon>
        <taxon>Micrococcales</taxon>
        <taxon>Promicromonosporaceae</taxon>
        <taxon>Isoptericola</taxon>
    </lineage>
</organism>
<protein>
    <submittedName>
        <fullName evidence="2">CHAD domain-containing protein</fullName>
    </submittedName>
</protein>
<evidence type="ECO:0000313" key="3">
    <source>
        <dbReference type="Proteomes" id="UP000557204"/>
    </source>
</evidence>
<dbReference type="InterPro" id="IPR038186">
    <property type="entry name" value="CHAD_dom_sf"/>
</dbReference>
<reference evidence="2 3" key="1">
    <citation type="submission" date="2020-05" db="EMBL/GenBank/DDBJ databases">
        <title>Genome sequence of Isoptericola sp. JC619 isolated from Chilika lagoon, India.</title>
        <authorList>
            <person name="Kumar D."/>
            <person name="Appam K."/>
            <person name="Gandham S."/>
            <person name="Uppada J."/>
            <person name="Sasikala C."/>
            <person name="Venkata Ramana C."/>
        </authorList>
    </citation>
    <scope>NUCLEOTIDE SEQUENCE [LARGE SCALE GENOMIC DNA]</scope>
    <source>
        <strain evidence="2 3">JC619</strain>
    </source>
</reference>
<dbReference type="SMART" id="SM00880">
    <property type="entry name" value="CHAD"/>
    <property type="match status" value="1"/>
</dbReference>
<keyword evidence="3" id="KW-1185">Reference proteome</keyword>
<comment type="caution">
    <text evidence="2">The sequence shown here is derived from an EMBL/GenBank/DDBJ whole genome shotgun (WGS) entry which is preliminary data.</text>
</comment>
<dbReference type="RefSeq" id="WP_171247300.1">
    <property type="nucleotide sequence ID" value="NZ_JABFAJ010000018.1"/>
</dbReference>
<evidence type="ECO:0000259" key="1">
    <source>
        <dbReference type="PROSITE" id="PS51708"/>
    </source>
</evidence>
<evidence type="ECO:0000313" key="2">
    <source>
        <dbReference type="EMBL" id="NNU27788.1"/>
    </source>
</evidence>
<dbReference type="AlphaFoldDB" id="A0A849K3C8"/>
<dbReference type="Proteomes" id="UP000557204">
    <property type="component" value="Unassembled WGS sequence"/>
</dbReference>
<dbReference type="PANTHER" id="PTHR39339">
    <property type="entry name" value="SLR1444 PROTEIN"/>
    <property type="match status" value="1"/>
</dbReference>